<evidence type="ECO:0000313" key="3">
    <source>
        <dbReference type="Proteomes" id="UP000553948"/>
    </source>
</evidence>
<dbReference type="InterPro" id="IPR029058">
    <property type="entry name" value="AB_hydrolase_fold"/>
</dbReference>
<accession>A0A7W2L5N3</accession>
<reference evidence="2 3" key="1">
    <citation type="submission" date="2020-07" db="EMBL/GenBank/DDBJ databases">
        <title>Diversity of carbapenemase encoding genes among Pseudomonas putida group clinical isolates in a tertiary Brazilian hospital.</title>
        <authorList>
            <person name="Alberto-Lei F."/>
            <person name="Nodari C.S."/>
            <person name="Streling A.P."/>
            <person name="Paulino J.T."/>
            <person name="Bessa-Neto F.O."/>
            <person name="Cayo R."/>
            <person name="Gales A.C."/>
        </authorList>
    </citation>
    <scope>NUCLEOTIDE SEQUENCE [LARGE SCALE GENOMIC DNA]</scope>
    <source>
        <strain evidence="2 3">12464</strain>
    </source>
</reference>
<evidence type="ECO:0000259" key="1">
    <source>
        <dbReference type="Pfam" id="PF00561"/>
    </source>
</evidence>
<feature type="domain" description="AB hydrolase-1" evidence="1">
    <location>
        <begin position="29"/>
        <end position="254"/>
    </location>
</feature>
<dbReference type="SUPFAM" id="SSF53474">
    <property type="entry name" value="alpha/beta-Hydrolases"/>
    <property type="match status" value="1"/>
</dbReference>
<dbReference type="AlphaFoldDB" id="A0A7W2L5N3"/>
<comment type="caution">
    <text evidence="2">The sequence shown here is derived from an EMBL/GenBank/DDBJ whole genome shotgun (WGS) entry which is preliminary data.</text>
</comment>
<proteinExistence type="predicted"/>
<organism evidence="2 3">
    <name type="scientific">Pseudomonas putida</name>
    <name type="common">Arthrobacter siderocapsulatus</name>
    <dbReference type="NCBI Taxonomy" id="303"/>
    <lineage>
        <taxon>Bacteria</taxon>
        <taxon>Pseudomonadati</taxon>
        <taxon>Pseudomonadota</taxon>
        <taxon>Gammaproteobacteria</taxon>
        <taxon>Pseudomonadales</taxon>
        <taxon>Pseudomonadaceae</taxon>
        <taxon>Pseudomonas</taxon>
    </lineage>
</organism>
<dbReference type="GO" id="GO:0016787">
    <property type="term" value="F:hydrolase activity"/>
    <property type="evidence" value="ECO:0007669"/>
    <property type="project" value="UniProtKB-KW"/>
</dbReference>
<dbReference type="InterPro" id="IPR050471">
    <property type="entry name" value="AB_hydrolase"/>
</dbReference>
<sequence>MDKAAASTPSFNELVKKNLHYVAEGEGELLILISGLGGQGNFWRKVSSEFAETHRVVTFDHPGVGKSTSFGPQSIGKIVDTVLVVADMYGADRFTCLGHSTGGLVAQALALDHADRVRELILSSTWAQPNHRFRQLFALRRHLLEVSGADAYRLIGQLFAYSPEWFEQHLASSHKPAWCQGNLAINLLQSERIDMLLNYQRASELPGLSLPTLIIDAPDDLIVPQCHADELQRLIPQAIRRSLLGGHFTPITNPCDYSKLIKGFINRHD</sequence>
<dbReference type="PANTHER" id="PTHR43433">
    <property type="entry name" value="HYDROLASE, ALPHA/BETA FOLD FAMILY PROTEIN"/>
    <property type="match status" value="1"/>
</dbReference>
<dbReference type="Pfam" id="PF00561">
    <property type="entry name" value="Abhydrolase_1"/>
    <property type="match status" value="1"/>
</dbReference>
<dbReference type="Gene3D" id="3.40.50.1820">
    <property type="entry name" value="alpha/beta hydrolase"/>
    <property type="match status" value="1"/>
</dbReference>
<gene>
    <name evidence="2" type="ORF">H4C47_24180</name>
</gene>
<dbReference type="RefSeq" id="WP_082422877.1">
    <property type="nucleotide sequence ID" value="NZ_CP060529.1"/>
</dbReference>
<name>A0A7W2L5N3_PSEPU</name>
<keyword evidence="2" id="KW-0378">Hydrolase</keyword>
<dbReference type="Proteomes" id="UP000553948">
    <property type="component" value="Unassembled WGS sequence"/>
</dbReference>
<protein>
    <submittedName>
        <fullName evidence="2">Alpha/beta fold hydrolase</fullName>
    </submittedName>
</protein>
<evidence type="ECO:0000313" key="2">
    <source>
        <dbReference type="EMBL" id="MBA6118816.1"/>
    </source>
</evidence>
<dbReference type="PANTHER" id="PTHR43433:SF10">
    <property type="entry name" value="AB HYDROLASE-1 DOMAIN-CONTAINING PROTEIN"/>
    <property type="match status" value="1"/>
</dbReference>
<dbReference type="PRINTS" id="PR00111">
    <property type="entry name" value="ABHYDROLASE"/>
</dbReference>
<dbReference type="EMBL" id="JACGDG010000027">
    <property type="protein sequence ID" value="MBA6118816.1"/>
    <property type="molecule type" value="Genomic_DNA"/>
</dbReference>
<dbReference type="InterPro" id="IPR000073">
    <property type="entry name" value="AB_hydrolase_1"/>
</dbReference>